<dbReference type="AlphaFoldDB" id="A0A1H3ZAB8"/>
<evidence type="ECO:0000313" key="1">
    <source>
        <dbReference type="EMBL" id="SEA20627.1"/>
    </source>
</evidence>
<name>A0A1H3ZAB8_9EURY</name>
<accession>A0A1H3ZAB8</accession>
<dbReference type="EMBL" id="FNQT01000003">
    <property type="protein sequence ID" value="SEA20627.1"/>
    <property type="molecule type" value="Genomic_DNA"/>
</dbReference>
<protein>
    <submittedName>
        <fullName evidence="1">Uncharacterized protein</fullName>
    </submittedName>
</protein>
<sequence>MVLDLRVKATDPVSTRVKAVVEQAIAPETRNAYDADTFFSDSFIQHHTEFESYDAFCRACPGEQDTIGAIQRLSADERDEFVAATTEFDTWADMKERSAVADLVTLSNA</sequence>
<dbReference type="RefSeq" id="WP_092634964.1">
    <property type="nucleotide sequence ID" value="NZ_FNQT01000003.1"/>
</dbReference>
<proteinExistence type="predicted"/>
<keyword evidence="2" id="KW-1185">Reference proteome</keyword>
<dbReference type="OrthoDB" id="178002at2157"/>
<gene>
    <name evidence="1" type="ORF">SAMN04488065_2248</name>
</gene>
<organism evidence="1 2">
    <name type="scientific">Haloplanus vescus</name>
    <dbReference type="NCBI Taxonomy" id="555874"/>
    <lineage>
        <taxon>Archaea</taxon>
        <taxon>Methanobacteriati</taxon>
        <taxon>Methanobacteriota</taxon>
        <taxon>Stenosarchaea group</taxon>
        <taxon>Halobacteria</taxon>
        <taxon>Halobacteriales</taxon>
        <taxon>Haloferacaceae</taxon>
        <taxon>Haloplanus</taxon>
    </lineage>
</organism>
<evidence type="ECO:0000313" key="2">
    <source>
        <dbReference type="Proteomes" id="UP000236755"/>
    </source>
</evidence>
<reference evidence="1 2" key="1">
    <citation type="submission" date="2016-10" db="EMBL/GenBank/DDBJ databases">
        <authorList>
            <person name="de Groot N.N."/>
        </authorList>
    </citation>
    <scope>NUCLEOTIDE SEQUENCE [LARGE SCALE GENOMIC DNA]</scope>
    <source>
        <strain evidence="1 2">CGMCC 1.8712</strain>
    </source>
</reference>
<dbReference type="Proteomes" id="UP000236755">
    <property type="component" value="Unassembled WGS sequence"/>
</dbReference>